<dbReference type="GO" id="GO:0005829">
    <property type="term" value="C:cytosol"/>
    <property type="evidence" value="ECO:0007669"/>
    <property type="project" value="TreeGrafter"/>
</dbReference>
<evidence type="ECO:0000313" key="9">
    <source>
        <dbReference type="Proteomes" id="UP000288669"/>
    </source>
</evidence>
<dbReference type="OrthoDB" id="9806170at2"/>
<keyword evidence="2 6" id="KW-0808">Transferase</keyword>
<dbReference type="PANTHER" id="PTHR43369">
    <property type="entry name" value="PHOSPHORIBOSYLGLYCINAMIDE FORMYLTRANSFERASE"/>
    <property type="match status" value="1"/>
</dbReference>
<gene>
    <name evidence="6" type="primary">purN</name>
    <name evidence="8" type="ORF">CBF30_11555</name>
</gene>
<dbReference type="PROSITE" id="PS00373">
    <property type="entry name" value="GART"/>
    <property type="match status" value="1"/>
</dbReference>
<keyword evidence="3 6" id="KW-0658">Purine biosynthesis</keyword>
<comment type="similarity">
    <text evidence="4 6">Belongs to the GART family.</text>
</comment>
<evidence type="ECO:0000313" key="8">
    <source>
        <dbReference type="EMBL" id="RSU05979.1"/>
    </source>
</evidence>
<evidence type="ECO:0000256" key="3">
    <source>
        <dbReference type="ARBA" id="ARBA00022755"/>
    </source>
</evidence>
<evidence type="ECO:0000256" key="6">
    <source>
        <dbReference type="HAMAP-Rule" id="MF_01930"/>
    </source>
</evidence>
<organism evidence="8 9">
    <name type="scientific">Vagococcus entomophilus</name>
    <dbReference type="NCBI Taxonomy" id="1160095"/>
    <lineage>
        <taxon>Bacteria</taxon>
        <taxon>Bacillati</taxon>
        <taxon>Bacillota</taxon>
        <taxon>Bacilli</taxon>
        <taxon>Lactobacillales</taxon>
        <taxon>Enterococcaceae</taxon>
        <taxon>Vagococcus</taxon>
    </lineage>
</organism>
<feature type="domain" description="Formyl transferase N-terminal" evidence="7">
    <location>
        <begin position="1"/>
        <end position="182"/>
    </location>
</feature>
<dbReference type="InterPro" id="IPR002376">
    <property type="entry name" value="Formyl_transf_N"/>
</dbReference>
<dbReference type="AlphaFoldDB" id="A0A430AEV2"/>
<dbReference type="CDD" id="cd08645">
    <property type="entry name" value="FMT_core_GART"/>
    <property type="match status" value="1"/>
</dbReference>
<feature type="site" description="Raises pKa of active site His" evidence="6">
    <location>
        <position position="145"/>
    </location>
</feature>
<feature type="binding site" evidence="6">
    <location>
        <position position="65"/>
    </location>
    <ligand>
        <name>(6R)-10-formyltetrahydrofolate</name>
        <dbReference type="ChEBI" id="CHEBI:195366"/>
    </ligand>
</feature>
<name>A0A430AEV2_9ENTE</name>
<comment type="pathway">
    <text evidence="1 6">Purine metabolism; IMP biosynthesis via de novo pathway; N(2)-formyl-N(1)-(5-phospho-D-ribosyl)glycinamide from N(1)-(5-phospho-D-ribosyl)glycinamide (10-formyl THF route): step 1/1.</text>
</comment>
<sequence length="195" mass="21439">MKVAVFASGNGGNFEQLVLKVHHNPQVAAKICFVLTDQADAFVLERAKRQGITGIFCEPKAFQSKALYEAEILSYLKKYGVELILLAGYMRIIGPTLLQEYQGKILNIHPSLLPQFPGKQGVKDAFEAGVCQTGVTVHLVDEGVDTGPILAQESVSIVPGESIEKLEQKIHQVEHELYPKTVLELITKMKGNNPK</sequence>
<evidence type="ECO:0000256" key="2">
    <source>
        <dbReference type="ARBA" id="ARBA00022679"/>
    </source>
</evidence>
<dbReference type="InterPro" id="IPR004607">
    <property type="entry name" value="GART"/>
</dbReference>
<evidence type="ECO:0000256" key="4">
    <source>
        <dbReference type="ARBA" id="ARBA00038440"/>
    </source>
</evidence>
<dbReference type="EMBL" id="NGJZ01000005">
    <property type="protein sequence ID" value="RSU05979.1"/>
    <property type="molecule type" value="Genomic_DNA"/>
</dbReference>
<feature type="binding site" evidence="6">
    <location>
        <position position="107"/>
    </location>
    <ligand>
        <name>(6R)-10-formyltetrahydrofolate</name>
        <dbReference type="ChEBI" id="CHEBI:195366"/>
    </ligand>
</feature>
<dbReference type="Gene3D" id="3.40.50.170">
    <property type="entry name" value="Formyl transferase, N-terminal domain"/>
    <property type="match status" value="1"/>
</dbReference>
<dbReference type="UniPathway" id="UPA00074">
    <property type="reaction ID" value="UER00126"/>
</dbReference>
<evidence type="ECO:0000256" key="5">
    <source>
        <dbReference type="ARBA" id="ARBA00047664"/>
    </source>
</evidence>
<feature type="binding site" evidence="6">
    <location>
        <begin position="90"/>
        <end position="93"/>
    </location>
    <ligand>
        <name>(6R)-10-formyltetrahydrofolate</name>
        <dbReference type="ChEBI" id="CHEBI:195366"/>
    </ligand>
</feature>
<protein>
    <recommendedName>
        <fullName evidence="6">Phosphoribosylglycinamide formyltransferase</fullName>
        <ecNumber evidence="6">2.1.2.2</ecNumber>
    </recommendedName>
    <alternativeName>
        <fullName evidence="6">5'-phosphoribosylglycinamide transformylase</fullName>
    </alternativeName>
    <alternativeName>
        <fullName evidence="6">GAR transformylase</fullName>
        <shortName evidence="6">GART</shortName>
    </alternativeName>
</protein>
<feature type="active site" description="Proton donor" evidence="6">
    <location>
        <position position="109"/>
    </location>
</feature>
<comment type="function">
    <text evidence="6">Catalyzes the transfer of a formyl group from 10-formyltetrahydrofolate to 5-phospho-ribosyl-glycinamide (GAR), producing 5-phospho-ribosyl-N-formylglycinamide (FGAR) and tetrahydrofolate.</text>
</comment>
<dbReference type="GO" id="GO:0004644">
    <property type="term" value="F:phosphoribosylglycinamide formyltransferase activity"/>
    <property type="evidence" value="ECO:0007669"/>
    <property type="project" value="UniProtKB-UniRule"/>
</dbReference>
<accession>A0A430AEV2</accession>
<dbReference type="NCBIfam" id="TIGR00639">
    <property type="entry name" value="PurN"/>
    <property type="match status" value="1"/>
</dbReference>
<evidence type="ECO:0000259" key="7">
    <source>
        <dbReference type="Pfam" id="PF00551"/>
    </source>
</evidence>
<proteinExistence type="inferred from homology"/>
<comment type="catalytic activity">
    <reaction evidence="5 6">
        <text>N(1)-(5-phospho-beta-D-ribosyl)glycinamide + (6R)-10-formyltetrahydrofolate = N(2)-formyl-N(1)-(5-phospho-beta-D-ribosyl)glycinamide + (6S)-5,6,7,8-tetrahydrofolate + H(+)</text>
        <dbReference type="Rhea" id="RHEA:15053"/>
        <dbReference type="ChEBI" id="CHEBI:15378"/>
        <dbReference type="ChEBI" id="CHEBI:57453"/>
        <dbReference type="ChEBI" id="CHEBI:143788"/>
        <dbReference type="ChEBI" id="CHEBI:147286"/>
        <dbReference type="ChEBI" id="CHEBI:195366"/>
        <dbReference type="EC" id="2.1.2.2"/>
    </reaction>
</comment>
<dbReference type="HAMAP" id="MF_01930">
    <property type="entry name" value="PurN"/>
    <property type="match status" value="1"/>
</dbReference>
<dbReference type="Proteomes" id="UP000288669">
    <property type="component" value="Unassembled WGS sequence"/>
</dbReference>
<keyword evidence="9" id="KW-1185">Reference proteome</keyword>
<dbReference type="InterPro" id="IPR001555">
    <property type="entry name" value="GART_AS"/>
</dbReference>
<dbReference type="InterPro" id="IPR036477">
    <property type="entry name" value="Formyl_transf_N_sf"/>
</dbReference>
<evidence type="ECO:0000256" key="1">
    <source>
        <dbReference type="ARBA" id="ARBA00005054"/>
    </source>
</evidence>
<dbReference type="RefSeq" id="WP_126827132.1">
    <property type="nucleotide sequence ID" value="NZ_JBHLWU010000004.1"/>
</dbReference>
<dbReference type="Pfam" id="PF00551">
    <property type="entry name" value="Formyl_trans_N"/>
    <property type="match status" value="1"/>
</dbReference>
<dbReference type="SUPFAM" id="SSF53328">
    <property type="entry name" value="Formyltransferase"/>
    <property type="match status" value="1"/>
</dbReference>
<dbReference type="EC" id="2.1.2.2" evidence="6"/>
<dbReference type="PANTHER" id="PTHR43369:SF2">
    <property type="entry name" value="PHOSPHORIBOSYLGLYCINAMIDE FORMYLTRANSFERASE"/>
    <property type="match status" value="1"/>
</dbReference>
<comment type="caution">
    <text evidence="6">Lacks conserved residue(s) required for the propagation of feature annotation.</text>
</comment>
<comment type="caution">
    <text evidence="8">The sequence shown here is derived from an EMBL/GenBank/DDBJ whole genome shotgun (WGS) entry which is preliminary data.</text>
</comment>
<dbReference type="GO" id="GO:0006189">
    <property type="term" value="P:'de novo' IMP biosynthetic process"/>
    <property type="evidence" value="ECO:0007669"/>
    <property type="project" value="UniProtKB-UniRule"/>
</dbReference>
<reference evidence="8 9" key="1">
    <citation type="submission" date="2017-05" db="EMBL/GenBank/DDBJ databases">
        <title>Vagococcus spp. assemblies.</title>
        <authorList>
            <person name="Gulvik C.A."/>
        </authorList>
    </citation>
    <scope>NUCLEOTIDE SEQUENCE [LARGE SCALE GENOMIC DNA]</scope>
    <source>
        <strain evidence="8 9">DSM 24756</strain>
    </source>
</reference>